<evidence type="ECO:0000256" key="1">
    <source>
        <dbReference type="SAM" id="MobiDB-lite"/>
    </source>
</evidence>
<comment type="caution">
    <text evidence="2">The sequence shown here is derived from an EMBL/GenBank/DDBJ whole genome shotgun (WGS) entry which is preliminary data.</text>
</comment>
<evidence type="ECO:0000313" key="3">
    <source>
        <dbReference type="Proteomes" id="UP000886998"/>
    </source>
</evidence>
<dbReference type="AlphaFoldDB" id="A0A8X6XGH1"/>
<organism evidence="2 3">
    <name type="scientific">Trichonephila inaurata madagascariensis</name>
    <dbReference type="NCBI Taxonomy" id="2747483"/>
    <lineage>
        <taxon>Eukaryota</taxon>
        <taxon>Metazoa</taxon>
        <taxon>Ecdysozoa</taxon>
        <taxon>Arthropoda</taxon>
        <taxon>Chelicerata</taxon>
        <taxon>Arachnida</taxon>
        <taxon>Araneae</taxon>
        <taxon>Araneomorphae</taxon>
        <taxon>Entelegynae</taxon>
        <taxon>Araneoidea</taxon>
        <taxon>Nephilidae</taxon>
        <taxon>Trichonephila</taxon>
        <taxon>Trichonephila inaurata</taxon>
    </lineage>
</organism>
<keyword evidence="3" id="KW-1185">Reference proteome</keyword>
<feature type="region of interest" description="Disordered" evidence="1">
    <location>
        <begin position="1"/>
        <end position="25"/>
    </location>
</feature>
<feature type="compositionally biased region" description="Polar residues" evidence="1">
    <location>
        <begin position="1"/>
        <end position="14"/>
    </location>
</feature>
<name>A0A8X6XGH1_9ARAC</name>
<sequence length="136" mass="15358">MSRTLIGRESTSSSDDIESLPLLGRPRHVTGETGNILCTNYTSTYKYFYVGINTNIHICRLTRKQLTVNNSFSNYPIVFGYSQPNGHEHDPPAQNPPKYCHAPHWECDGSNPSQVFETIRHVEASCVVFPAEQQFP</sequence>
<dbReference type="Proteomes" id="UP000886998">
    <property type="component" value="Unassembled WGS sequence"/>
</dbReference>
<protein>
    <submittedName>
        <fullName evidence="2">Uncharacterized protein</fullName>
    </submittedName>
</protein>
<reference evidence="2" key="1">
    <citation type="submission" date="2020-08" db="EMBL/GenBank/DDBJ databases">
        <title>Multicomponent nature underlies the extraordinary mechanical properties of spider dragline silk.</title>
        <authorList>
            <person name="Kono N."/>
            <person name="Nakamura H."/>
            <person name="Mori M."/>
            <person name="Yoshida Y."/>
            <person name="Ohtoshi R."/>
            <person name="Malay A.D."/>
            <person name="Moran D.A.P."/>
            <person name="Tomita M."/>
            <person name="Numata K."/>
            <person name="Arakawa K."/>
        </authorList>
    </citation>
    <scope>NUCLEOTIDE SEQUENCE</scope>
</reference>
<proteinExistence type="predicted"/>
<evidence type="ECO:0000313" key="2">
    <source>
        <dbReference type="EMBL" id="GFY52004.1"/>
    </source>
</evidence>
<dbReference type="EMBL" id="BMAV01008410">
    <property type="protein sequence ID" value="GFY52004.1"/>
    <property type="molecule type" value="Genomic_DNA"/>
</dbReference>
<gene>
    <name evidence="2" type="ORF">TNIN_365671</name>
</gene>
<accession>A0A8X6XGH1</accession>